<evidence type="ECO:0000313" key="2">
    <source>
        <dbReference type="Proteomes" id="UP001057402"/>
    </source>
</evidence>
<organism evidence="1 2">
    <name type="scientific">Melastoma candidum</name>
    <dbReference type="NCBI Taxonomy" id="119954"/>
    <lineage>
        <taxon>Eukaryota</taxon>
        <taxon>Viridiplantae</taxon>
        <taxon>Streptophyta</taxon>
        <taxon>Embryophyta</taxon>
        <taxon>Tracheophyta</taxon>
        <taxon>Spermatophyta</taxon>
        <taxon>Magnoliopsida</taxon>
        <taxon>eudicotyledons</taxon>
        <taxon>Gunneridae</taxon>
        <taxon>Pentapetalae</taxon>
        <taxon>rosids</taxon>
        <taxon>malvids</taxon>
        <taxon>Myrtales</taxon>
        <taxon>Melastomataceae</taxon>
        <taxon>Melastomatoideae</taxon>
        <taxon>Melastomateae</taxon>
        <taxon>Melastoma</taxon>
    </lineage>
</organism>
<name>A0ACB9QYE7_9MYRT</name>
<dbReference type="Proteomes" id="UP001057402">
    <property type="component" value="Chromosome 5"/>
</dbReference>
<sequence>MMIPKNHGNLDNLASQIVADDQLRWVAFPSCRTRSPETALSNSLPTLPSRDDSQIYRTCNNVHIQSNVQDKPPLRPLLLSNINVFPHVFSIQGRRGLRSDQRKDDSP</sequence>
<accession>A0ACB9QYE7</accession>
<gene>
    <name evidence="1" type="ORF">MLD38_019543</name>
</gene>
<proteinExistence type="predicted"/>
<dbReference type="EMBL" id="CM042884">
    <property type="protein sequence ID" value="KAI4371288.1"/>
    <property type="molecule type" value="Genomic_DNA"/>
</dbReference>
<comment type="caution">
    <text evidence="1">The sequence shown here is derived from an EMBL/GenBank/DDBJ whole genome shotgun (WGS) entry which is preliminary data.</text>
</comment>
<evidence type="ECO:0000313" key="1">
    <source>
        <dbReference type="EMBL" id="KAI4371288.1"/>
    </source>
</evidence>
<reference evidence="2" key="1">
    <citation type="journal article" date="2023" name="Front. Plant Sci.">
        <title>Chromosomal-level genome assembly of Melastoma candidum provides insights into trichome evolution.</title>
        <authorList>
            <person name="Zhong Y."/>
            <person name="Wu W."/>
            <person name="Sun C."/>
            <person name="Zou P."/>
            <person name="Liu Y."/>
            <person name="Dai S."/>
            <person name="Zhou R."/>
        </authorList>
    </citation>
    <scope>NUCLEOTIDE SEQUENCE [LARGE SCALE GENOMIC DNA]</scope>
</reference>
<protein>
    <submittedName>
        <fullName evidence="1">Uncharacterized protein</fullName>
    </submittedName>
</protein>
<keyword evidence="2" id="KW-1185">Reference proteome</keyword>